<feature type="region of interest" description="Disordered" evidence="1">
    <location>
        <begin position="93"/>
        <end position="124"/>
    </location>
</feature>
<evidence type="ECO:0000313" key="2">
    <source>
        <dbReference type="EMBL" id="TKR60847.1"/>
    </source>
</evidence>
<keyword evidence="3" id="KW-1185">Reference proteome</keyword>
<dbReference type="Proteomes" id="UP000298663">
    <property type="component" value="Unassembled WGS sequence"/>
</dbReference>
<reference evidence="2 3" key="2">
    <citation type="journal article" date="2019" name="G3 (Bethesda)">
        <title>Hybrid Assembly of the Genome of the Entomopathogenic Nematode Steinernema carpocapsae Identifies the X-Chromosome.</title>
        <authorList>
            <person name="Serra L."/>
            <person name="Macchietto M."/>
            <person name="Macias-Munoz A."/>
            <person name="McGill C.J."/>
            <person name="Rodriguez I.M."/>
            <person name="Rodriguez B."/>
            <person name="Murad R."/>
            <person name="Mortazavi A."/>
        </authorList>
    </citation>
    <scope>NUCLEOTIDE SEQUENCE [LARGE SCALE GENOMIC DNA]</scope>
    <source>
        <strain evidence="2 3">ALL</strain>
    </source>
</reference>
<dbReference type="EMBL" id="AZBU02000011">
    <property type="protein sequence ID" value="TKR60847.1"/>
    <property type="molecule type" value="Genomic_DNA"/>
</dbReference>
<comment type="caution">
    <text evidence="2">The sequence shown here is derived from an EMBL/GenBank/DDBJ whole genome shotgun (WGS) entry which is preliminary data.</text>
</comment>
<feature type="compositionally biased region" description="Polar residues" evidence="1">
    <location>
        <begin position="39"/>
        <end position="49"/>
    </location>
</feature>
<feature type="region of interest" description="Disordered" evidence="1">
    <location>
        <begin position="29"/>
        <end position="53"/>
    </location>
</feature>
<protein>
    <submittedName>
        <fullName evidence="2">Uncharacterized protein</fullName>
    </submittedName>
</protein>
<evidence type="ECO:0000313" key="3">
    <source>
        <dbReference type="Proteomes" id="UP000298663"/>
    </source>
</evidence>
<organism evidence="2 3">
    <name type="scientific">Steinernema carpocapsae</name>
    <name type="common">Entomopathogenic nematode</name>
    <dbReference type="NCBI Taxonomy" id="34508"/>
    <lineage>
        <taxon>Eukaryota</taxon>
        <taxon>Metazoa</taxon>
        <taxon>Ecdysozoa</taxon>
        <taxon>Nematoda</taxon>
        <taxon>Chromadorea</taxon>
        <taxon>Rhabditida</taxon>
        <taxon>Tylenchina</taxon>
        <taxon>Panagrolaimomorpha</taxon>
        <taxon>Strongyloidoidea</taxon>
        <taxon>Steinernematidae</taxon>
        <taxon>Steinernema</taxon>
    </lineage>
</organism>
<evidence type="ECO:0000256" key="1">
    <source>
        <dbReference type="SAM" id="MobiDB-lite"/>
    </source>
</evidence>
<reference evidence="2 3" key="1">
    <citation type="journal article" date="2015" name="Genome Biol.">
        <title>Comparative genomics of Steinernema reveals deeply conserved gene regulatory networks.</title>
        <authorList>
            <person name="Dillman A.R."/>
            <person name="Macchietto M."/>
            <person name="Porter C.F."/>
            <person name="Rogers A."/>
            <person name="Williams B."/>
            <person name="Antoshechkin I."/>
            <person name="Lee M.M."/>
            <person name="Goodwin Z."/>
            <person name="Lu X."/>
            <person name="Lewis E.E."/>
            <person name="Goodrich-Blair H."/>
            <person name="Stock S.P."/>
            <person name="Adams B.J."/>
            <person name="Sternberg P.W."/>
            <person name="Mortazavi A."/>
        </authorList>
    </citation>
    <scope>NUCLEOTIDE SEQUENCE [LARGE SCALE GENOMIC DNA]</scope>
    <source>
        <strain evidence="2 3">ALL</strain>
    </source>
</reference>
<name>A0A4U5LXA6_STECR</name>
<accession>A0A4U5LXA6</accession>
<gene>
    <name evidence="2" type="ORF">L596_028033</name>
</gene>
<dbReference type="AlphaFoldDB" id="A0A4U5LXA6"/>
<sequence>METTTERKEGLTYADVVKKYEADVQVAQGELEPEKTDGQETATVATQSSEVPEEVLEKVPEVLEEPVVVPEEAHVKQLINEFENVAKEHNLSCEHDLKHVEQKKTKKDKAEKKKERQEQLEKPSRASKLMRCLLPCFRSGTYDVEAAQKKNAFAEPTLSQAYPEVA</sequence>
<proteinExistence type="predicted"/>